<dbReference type="Proteomes" id="UP000440578">
    <property type="component" value="Unassembled WGS sequence"/>
</dbReference>
<dbReference type="InterPro" id="IPR023796">
    <property type="entry name" value="Serpin_dom"/>
</dbReference>
<dbReference type="OrthoDB" id="6347071at2759"/>
<keyword evidence="6" id="KW-1185">Reference proteome</keyword>
<accession>A0A6A4V9B2</accession>
<dbReference type="SMART" id="SM00093">
    <property type="entry name" value="SERPIN"/>
    <property type="match status" value="1"/>
</dbReference>
<dbReference type="PANTHER" id="PTHR11461:SF372">
    <property type="entry name" value="ACCESSORY GLAND PROTEIN ACP76A-RELATED"/>
    <property type="match status" value="1"/>
</dbReference>
<proteinExistence type="inferred from homology"/>
<gene>
    <name evidence="5" type="primary">SERPINB8_1</name>
    <name evidence="5" type="ORF">FJT64_013830</name>
</gene>
<comment type="caution">
    <text evidence="5">The sequence shown here is derived from an EMBL/GenBank/DDBJ whole genome shotgun (WGS) entry which is preliminary data.</text>
</comment>
<name>A0A6A4V9B2_AMPAM</name>
<protein>
    <submittedName>
        <fullName evidence="5">Serpin B8</fullName>
    </submittedName>
</protein>
<evidence type="ECO:0000256" key="1">
    <source>
        <dbReference type="ARBA" id="ARBA00022690"/>
    </source>
</evidence>
<reference evidence="5 6" key="1">
    <citation type="submission" date="2019-07" db="EMBL/GenBank/DDBJ databases">
        <title>Draft genome assembly of a fouling barnacle, Amphibalanus amphitrite (Darwin, 1854): The first reference genome for Thecostraca.</title>
        <authorList>
            <person name="Kim W."/>
        </authorList>
    </citation>
    <scope>NUCLEOTIDE SEQUENCE [LARGE SCALE GENOMIC DNA]</scope>
    <source>
        <strain evidence="5">SNU_AA5</strain>
        <tissue evidence="5">Soma without cirri and trophi</tissue>
    </source>
</reference>
<keyword evidence="2" id="KW-0722">Serine protease inhibitor</keyword>
<dbReference type="GO" id="GO:0005615">
    <property type="term" value="C:extracellular space"/>
    <property type="evidence" value="ECO:0007669"/>
    <property type="project" value="InterPro"/>
</dbReference>
<sequence>METVARHQTAAAGRLYRVLAEDDGDNVFVSPFSILTALTMVAAGADGATASQLSAALVLPQDADSLHEGYNKALEVLQSPPNVTLSTANKVYVQQSYKVLDSYTGLLQKQYLSKLTSVDFADNVGASKLINGEVETETRGKIKDLIKASDLDEYVRLVLVNAIYFKGSWKQKFDASETQERDFFVTPGNAVKAPMMYMKGSKFNCGHIPELSCKALEMPYEGDRFSMIVLLPDQQDGLKELEEKLPSTCVRDIRGTLCNQKAVIRVPKFKLETSYDLIKPLQKLGIKDLFDRNADLSKISGNKELYVSKVVHKAFIEVNEEGAEAAAATAVAVRMKRCMPMMDAGPFEFTADHPFHFVIFDRETGLTLFSGRYAKPV</sequence>
<dbReference type="InterPro" id="IPR036186">
    <property type="entry name" value="Serpin_sf"/>
</dbReference>
<dbReference type="AlphaFoldDB" id="A0A6A4V9B2"/>
<dbReference type="CDD" id="cd19601">
    <property type="entry name" value="serpin42Da-like"/>
    <property type="match status" value="1"/>
</dbReference>
<feature type="domain" description="Serpin" evidence="4">
    <location>
        <begin position="13"/>
        <end position="376"/>
    </location>
</feature>
<dbReference type="Pfam" id="PF00079">
    <property type="entry name" value="Serpin"/>
    <property type="match status" value="1"/>
</dbReference>
<comment type="similarity">
    <text evidence="3">Belongs to the serpin family.</text>
</comment>
<evidence type="ECO:0000313" key="5">
    <source>
        <dbReference type="EMBL" id="KAF0287770.1"/>
    </source>
</evidence>
<dbReference type="InterPro" id="IPR000215">
    <property type="entry name" value="Serpin_fam"/>
</dbReference>
<dbReference type="Gene3D" id="2.30.39.10">
    <property type="entry name" value="Alpha-1-antitrypsin, domain 1"/>
    <property type="match status" value="1"/>
</dbReference>
<organism evidence="5 6">
    <name type="scientific">Amphibalanus amphitrite</name>
    <name type="common">Striped barnacle</name>
    <name type="synonym">Balanus amphitrite</name>
    <dbReference type="NCBI Taxonomy" id="1232801"/>
    <lineage>
        <taxon>Eukaryota</taxon>
        <taxon>Metazoa</taxon>
        <taxon>Ecdysozoa</taxon>
        <taxon>Arthropoda</taxon>
        <taxon>Crustacea</taxon>
        <taxon>Multicrustacea</taxon>
        <taxon>Cirripedia</taxon>
        <taxon>Thoracica</taxon>
        <taxon>Thoracicalcarea</taxon>
        <taxon>Balanomorpha</taxon>
        <taxon>Balanoidea</taxon>
        <taxon>Balanidae</taxon>
        <taxon>Amphibalaninae</taxon>
        <taxon>Amphibalanus</taxon>
    </lineage>
</organism>
<evidence type="ECO:0000259" key="4">
    <source>
        <dbReference type="SMART" id="SM00093"/>
    </source>
</evidence>
<keyword evidence="1" id="KW-0646">Protease inhibitor</keyword>
<evidence type="ECO:0000256" key="2">
    <source>
        <dbReference type="ARBA" id="ARBA00022900"/>
    </source>
</evidence>
<dbReference type="PANTHER" id="PTHR11461">
    <property type="entry name" value="SERINE PROTEASE INHIBITOR, SERPIN"/>
    <property type="match status" value="1"/>
</dbReference>
<evidence type="ECO:0000256" key="3">
    <source>
        <dbReference type="RuleBase" id="RU000411"/>
    </source>
</evidence>
<dbReference type="InterPro" id="IPR042178">
    <property type="entry name" value="Serpin_sf_1"/>
</dbReference>
<dbReference type="InterPro" id="IPR042185">
    <property type="entry name" value="Serpin_sf_2"/>
</dbReference>
<evidence type="ECO:0000313" key="6">
    <source>
        <dbReference type="Proteomes" id="UP000440578"/>
    </source>
</evidence>
<dbReference type="SUPFAM" id="SSF56574">
    <property type="entry name" value="Serpins"/>
    <property type="match status" value="1"/>
</dbReference>
<dbReference type="EMBL" id="VIIS01002166">
    <property type="protein sequence ID" value="KAF0287770.1"/>
    <property type="molecule type" value="Genomic_DNA"/>
</dbReference>
<dbReference type="Gene3D" id="3.30.497.10">
    <property type="entry name" value="Antithrombin, subunit I, domain 2"/>
    <property type="match status" value="1"/>
</dbReference>
<dbReference type="GO" id="GO:0004867">
    <property type="term" value="F:serine-type endopeptidase inhibitor activity"/>
    <property type="evidence" value="ECO:0007669"/>
    <property type="project" value="UniProtKB-KW"/>
</dbReference>